<dbReference type="PANTHER" id="PTHR30083:SF1">
    <property type="entry name" value="TRANSCRIPTIONAL REGULATOR"/>
    <property type="match status" value="1"/>
</dbReference>
<dbReference type="Proteomes" id="UP000254807">
    <property type="component" value="Unassembled WGS sequence"/>
</dbReference>
<dbReference type="RefSeq" id="WP_060815482.1">
    <property type="nucleotide sequence ID" value="NZ_JBHULA010000065.1"/>
</dbReference>
<evidence type="ECO:0000313" key="3">
    <source>
        <dbReference type="Proteomes" id="UP000254807"/>
    </source>
</evidence>
<dbReference type="AlphaFoldDB" id="A0A376H1Q8"/>
<sequence length="177" mass="20803">MNKIDMPVLNVKMVPVEKIKSNNYNPNHVAEPEMELLEFSILKDGYTQPIVCYYDDKKDEYIIIDGFHRYLIGKSKLDLKELPLVVIDKPLEQRMSSTIRHNRARGKHEIDKMSELVLLLVNEGWDDHKIGKELGMEKEEVLRLKQVTGLKSAFLNHEFSESWDEFVKKNYPKQKDE</sequence>
<dbReference type="PANTHER" id="PTHR30083">
    <property type="entry name" value="TRANSCRIPTIONAL REGULATOR-RELATED"/>
    <property type="match status" value="1"/>
</dbReference>
<feature type="domain" description="ParB-like N-terminal" evidence="1">
    <location>
        <begin position="12"/>
        <end position="103"/>
    </location>
</feature>
<proteinExistence type="predicted"/>
<dbReference type="EMBL" id="UFYW01000001">
    <property type="protein sequence ID" value="STD83084.1"/>
    <property type="molecule type" value="Genomic_DNA"/>
</dbReference>
<evidence type="ECO:0000313" key="2">
    <source>
        <dbReference type="EMBL" id="STD83084.1"/>
    </source>
</evidence>
<dbReference type="InterPro" id="IPR003115">
    <property type="entry name" value="ParB_N"/>
</dbReference>
<dbReference type="CDD" id="cd16397">
    <property type="entry name" value="IbrB_like"/>
    <property type="match status" value="1"/>
</dbReference>
<dbReference type="Pfam" id="PF02195">
    <property type="entry name" value="ParB_N"/>
    <property type="match status" value="1"/>
</dbReference>
<dbReference type="Gene3D" id="3.90.1530.10">
    <property type="entry name" value="Conserved hypothetical protein from pyrococcus furiosus pfu- 392566-001, ParB domain"/>
    <property type="match status" value="1"/>
</dbReference>
<dbReference type="OrthoDB" id="4536617at2"/>
<protein>
    <submittedName>
        <fullName evidence="2">ParB-like nuclease domain-containing protein</fullName>
    </submittedName>
</protein>
<reference evidence="2 3" key="1">
    <citation type="submission" date="2018-06" db="EMBL/GenBank/DDBJ databases">
        <authorList>
            <consortium name="Pathogen Informatics"/>
            <person name="Doyle S."/>
        </authorList>
    </citation>
    <scope>NUCLEOTIDE SEQUENCE [LARGE SCALE GENOMIC DNA]</scope>
    <source>
        <strain evidence="2 3">NCTC12360</strain>
    </source>
</reference>
<dbReference type="InterPro" id="IPR036086">
    <property type="entry name" value="ParB/Sulfiredoxin_sf"/>
</dbReference>
<dbReference type="SMART" id="SM00470">
    <property type="entry name" value="ParB"/>
    <property type="match status" value="1"/>
</dbReference>
<accession>A0A376H1Q8</accession>
<keyword evidence="3" id="KW-1185">Reference proteome</keyword>
<name>A0A376H1Q8_ENTGA</name>
<gene>
    <name evidence="2" type="ORF">NCTC12360_01544</name>
</gene>
<dbReference type="SUPFAM" id="SSF110849">
    <property type="entry name" value="ParB/Sulfiredoxin"/>
    <property type="match status" value="1"/>
</dbReference>
<dbReference type="GO" id="GO:0071453">
    <property type="term" value="P:cellular response to oxygen levels"/>
    <property type="evidence" value="ECO:0007669"/>
    <property type="project" value="TreeGrafter"/>
</dbReference>
<organism evidence="2 3">
    <name type="scientific">Enterococcus gallinarum</name>
    <dbReference type="NCBI Taxonomy" id="1353"/>
    <lineage>
        <taxon>Bacteria</taxon>
        <taxon>Bacillati</taxon>
        <taxon>Bacillota</taxon>
        <taxon>Bacilli</taxon>
        <taxon>Lactobacillales</taxon>
        <taxon>Enterococcaceae</taxon>
        <taxon>Enterococcus</taxon>
    </lineage>
</organism>
<evidence type="ECO:0000259" key="1">
    <source>
        <dbReference type="SMART" id="SM00470"/>
    </source>
</evidence>